<keyword evidence="2" id="KW-0812">Transmembrane</keyword>
<evidence type="ECO:0000256" key="1">
    <source>
        <dbReference type="SAM" id="MobiDB-lite"/>
    </source>
</evidence>
<feature type="compositionally biased region" description="Gly residues" evidence="1">
    <location>
        <begin position="8"/>
        <end position="17"/>
    </location>
</feature>
<dbReference type="AlphaFoldDB" id="A0AA38TKN9"/>
<keyword evidence="2" id="KW-0472">Membrane</keyword>
<reference evidence="3" key="1">
    <citation type="submission" date="2023-03" db="EMBL/GenBank/DDBJ databases">
        <title>Chromosome-scale reference genome and RAD-based genetic map of yellow starthistle (Centaurea solstitialis) reveal putative structural variation and QTLs associated with invader traits.</title>
        <authorList>
            <person name="Reatini B."/>
            <person name="Cang F.A."/>
            <person name="Jiang Q."/>
            <person name="Mckibben M.T.W."/>
            <person name="Barker M.S."/>
            <person name="Rieseberg L.H."/>
            <person name="Dlugosch K.M."/>
        </authorList>
    </citation>
    <scope>NUCLEOTIDE SEQUENCE</scope>
    <source>
        <strain evidence="3">CAN-66</strain>
        <tissue evidence="3">Leaf</tissue>
    </source>
</reference>
<proteinExistence type="predicted"/>
<name>A0AA38TKN9_9ASTR</name>
<feature type="transmembrane region" description="Helical" evidence="2">
    <location>
        <begin position="61"/>
        <end position="83"/>
    </location>
</feature>
<accession>A0AA38TKN9</accession>
<comment type="caution">
    <text evidence="3">The sequence shown here is derived from an EMBL/GenBank/DDBJ whole genome shotgun (WGS) entry which is preliminary data.</text>
</comment>
<organism evidence="3 4">
    <name type="scientific">Centaurea solstitialis</name>
    <name type="common">yellow star-thistle</name>
    <dbReference type="NCBI Taxonomy" id="347529"/>
    <lineage>
        <taxon>Eukaryota</taxon>
        <taxon>Viridiplantae</taxon>
        <taxon>Streptophyta</taxon>
        <taxon>Embryophyta</taxon>
        <taxon>Tracheophyta</taxon>
        <taxon>Spermatophyta</taxon>
        <taxon>Magnoliopsida</taxon>
        <taxon>eudicotyledons</taxon>
        <taxon>Gunneridae</taxon>
        <taxon>Pentapetalae</taxon>
        <taxon>asterids</taxon>
        <taxon>campanulids</taxon>
        <taxon>Asterales</taxon>
        <taxon>Asteraceae</taxon>
        <taxon>Carduoideae</taxon>
        <taxon>Cardueae</taxon>
        <taxon>Centaureinae</taxon>
        <taxon>Centaurea</taxon>
    </lineage>
</organism>
<evidence type="ECO:0000313" key="3">
    <source>
        <dbReference type="EMBL" id="KAJ9558753.1"/>
    </source>
</evidence>
<keyword evidence="4" id="KW-1185">Reference proteome</keyword>
<feature type="region of interest" description="Disordered" evidence="1">
    <location>
        <begin position="1"/>
        <end position="57"/>
    </location>
</feature>
<dbReference type="EMBL" id="JARYMX010000003">
    <property type="protein sequence ID" value="KAJ9558753.1"/>
    <property type="molecule type" value="Genomic_DNA"/>
</dbReference>
<evidence type="ECO:0000313" key="4">
    <source>
        <dbReference type="Proteomes" id="UP001172457"/>
    </source>
</evidence>
<gene>
    <name evidence="3" type="ORF">OSB04_013367</name>
</gene>
<sequence>MSARCRGRGGPAGGATGGRERGRGGGGQQLPVSSQTTGGRGNAGPSPARRLTATSNGSPPVQGGLVVVVAVVSIGVTVLGAVFRSNLSGNIFGEAAAELFGKSDLSCDDLRSDLLQVTIVPEVPSKAKCREIMKFLTDSYRASHLGNLLLAAYDGKKSAFAAGALPFESKEFIVKMT</sequence>
<dbReference type="Proteomes" id="UP001172457">
    <property type="component" value="Chromosome 3"/>
</dbReference>
<protein>
    <submittedName>
        <fullName evidence="3">Uncharacterized protein</fullName>
    </submittedName>
</protein>
<keyword evidence="2" id="KW-1133">Transmembrane helix</keyword>
<evidence type="ECO:0000256" key="2">
    <source>
        <dbReference type="SAM" id="Phobius"/>
    </source>
</evidence>